<organism evidence="1 2">
    <name type="scientific">Roseovarius tolerans</name>
    <dbReference type="NCBI Taxonomy" id="74031"/>
    <lineage>
        <taxon>Bacteria</taxon>
        <taxon>Pseudomonadati</taxon>
        <taxon>Pseudomonadota</taxon>
        <taxon>Alphaproteobacteria</taxon>
        <taxon>Rhodobacterales</taxon>
        <taxon>Roseobacteraceae</taxon>
        <taxon>Roseovarius</taxon>
    </lineage>
</organism>
<dbReference type="OrthoDB" id="9813285at2"/>
<evidence type="ECO:0000313" key="1">
    <source>
        <dbReference type="EMBL" id="KNX43398.1"/>
    </source>
</evidence>
<dbReference type="GO" id="GO:0006313">
    <property type="term" value="P:DNA transposition"/>
    <property type="evidence" value="ECO:0007669"/>
    <property type="project" value="InterPro"/>
</dbReference>
<accession>A0A0L6D134</accession>
<dbReference type="InterPro" id="IPR002514">
    <property type="entry name" value="Transposase_8"/>
</dbReference>
<comment type="caution">
    <text evidence="1">The sequence shown here is derived from an EMBL/GenBank/DDBJ whole genome shotgun (WGS) entry which is preliminary data.</text>
</comment>
<evidence type="ECO:0000313" key="2">
    <source>
        <dbReference type="Proteomes" id="UP000037046"/>
    </source>
</evidence>
<dbReference type="EMBL" id="LGVV01000001">
    <property type="protein sequence ID" value="KNX43398.1"/>
    <property type="molecule type" value="Genomic_DNA"/>
</dbReference>
<dbReference type="Pfam" id="PF01527">
    <property type="entry name" value="HTH_Tnp_1"/>
    <property type="match status" value="1"/>
</dbReference>
<dbReference type="RefSeq" id="WP_050661141.1">
    <property type="nucleotide sequence ID" value="NZ_CP118494.1"/>
</dbReference>
<gene>
    <name evidence="1" type="ORF">ROTO_01880</name>
</gene>
<dbReference type="PATRIC" id="fig|74031.6.peg.191"/>
<dbReference type="InterPro" id="IPR009057">
    <property type="entry name" value="Homeodomain-like_sf"/>
</dbReference>
<dbReference type="GO" id="GO:0003677">
    <property type="term" value="F:DNA binding"/>
    <property type="evidence" value="ECO:0007669"/>
    <property type="project" value="InterPro"/>
</dbReference>
<dbReference type="SUPFAM" id="SSF46689">
    <property type="entry name" value="Homeodomain-like"/>
    <property type="match status" value="1"/>
</dbReference>
<sequence length="91" mass="10240">MYLRAEEAIKDEKGADKLTAGGDVVSACRSVGISDATYYNWRKWFGGMGCPQLSELKNLEKETARIRKIVAGFYLEKLIQKKSLNQVKPRA</sequence>
<protein>
    <submittedName>
        <fullName evidence="1">Transposase</fullName>
    </submittedName>
</protein>
<proteinExistence type="predicted"/>
<dbReference type="Proteomes" id="UP000037046">
    <property type="component" value="Unassembled WGS sequence"/>
</dbReference>
<dbReference type="GO" id="GO:0004803">
    <property type="term" value="F:transposase activity"/>
    <property type="evidence" value="ECO:0007669"/>
    <property type="project" value="InterPro"/>
</dbReference>
<keyword evidence="2" id="KW-1185">Reference proteome</keyword>
<dbReference type="AlphaFoldDB" id="A0A0L6D134"/>
<name>A0A0L6D134_9RHOB</name>
<reference evidence="2" key="1">
    <citation type="submission" date="2015-07" db="EMBL/GenBank/DDBJ databases">
        <title>Draft Genome Sequence of Roseovarius tolerans EL-164, a producer of N-Acylated Alanine Methyl Esters (NAMEs).</title>
        <authorList>
            <person name="Voget S."/>
            <person name="Bruns H."/>
            <person name="Wagner-Doebler I."/>
            <person name="Schulz S."/>
            <person name="Daniel R."/>
        </authorList>
    </citation>
    <scope>NUCLEOTIDE SEQUENCE [LARGE SCALE GENOMIC DNA]</scope>
    <source>
        <strain evidence="2">EL-164</strain>
    </source>
</reference>